<feature type="compositionally biased region" description="Basic and acidic residues" evidence="5">
    <location>
        <begin position="473"/>
        <end position="491"/>
    </location>
</feature>
<feature type="transmembrane region" description="Helical" evidence="6">
    <location>
        <begin position="202"/>
        <end position="224"/>
    </location>
</feature>
<evidence type="ECO:0000256" key="4">
    <source>
        <dbReference type="ARBA" id="ARBA00023180"/>
    </source>
</evidence>
<dbReference type="InterPro" id="IPR024607">
    <property type="entry name" value="Sulfatase_CS"/>
</dbReference>
<evidence type="ECO:0000313" key="8">
    <source>
        <dbReference type="EMBL" id="WPH02265.1"/>
    </source>
</evidence>
<dbReference type="EMBL" id="CP138586">
    <property type="protein sequence ID" value="WPH02265.1"/>
    <property type="molecule type" value="Genomic_DNA"/>
</dbReference>
<feature type="transmembrane region" description="Helical" evidence="6">
    <location>
        <begin position="96"/>
        <end position="117"/>
    </location>
</feature>
<protein>
    <recommendedName>
        <fullName evidence="7">Sulfatase N-terminal domain-containing protein</fullName>
    </recommendedName>
</protein>
<evidence type="ECO:0000313" key="9">
    <source>
        <dbReference type="Proteomes" id="UP001303373"/>
    </source>
</evidence>
<dbReference type="SUPFAM" id="SSF53649">
    <property type="entry name" value="Alkaline phosphatase-like"/>
    <property type="match status" value="1"/>
</dbReference>
<feature type="transmembrane region" description="Helical" evidence="6">
    <location>
        <begin position="174"/>
        <end position="196"/>
    </location>
</feature>
<sequence>MVELRGWPSDAPADEREPSDDTVTTSESNRPFRSRFRGNSLLPEAHPVFVKKGKSYAPLGWQRYENNLLAVVGFLEFFNALDFPANVWNNYPVPRFVTALMGLGFALAMVGSGFAIWDGLLARRNIRFLLKEREYLKSWRERARKSKNVDSEILLGACMDVNFRELGWELADRFMMDLFMGVGLLVVGAGTLLAVYGEDSRLFHISNLLSGYVGNSFGATYVLVNATWSTFMWKRAHGQSNAIRRASGEIEYRIARRVETHSNRHKYYALVNGLSVFVGAIGGLMSATLWQGYVVSIPAIIGSAMANFFWRLKLGYTRDSVDQWIDVTTFDILERLKIVIGMHQSFKRRLEKSSETLELEWSTNVEAIHFLQENGLYRDFCAILLKDSAAAKKALGDLQHTVVVDPKRLLTADHRLVTRVAHECVRKVGKRRLQDEERYLLEFLGCYLVRKEMFGRAPIEDIQKTKSAQVASIDEKTSGVDDSPHQRRPTVEESQVENFTMILQTLLVPALWALLGYAKSSKPNVLFVLTDDQDWHMQSLDYMPLLQKYIIDKGTIYDRHYCSVAICCPSRVNIWTGRAAHNTNVTDLSLPFGGYPKFIQEGLNEAWLPVWLQALGYNTYYTGKLFNAHTVDNYNDPPVAGFNGSDFLLDPYTYEYYNAHMSRNHQKPVSYTGQYSPDVIAEKAYGFLDEALSHDDPWFLAVAPVAPHSDTKINNDGSVTFSLPKYAPRHAHLFNDYKIPRTANFNPDEPSGVSWIRNQPKLNDTVVEYHDEFQRARLRSLQSVDEMVETLVKKLTIAGQLNNTYIIYSTDNGFHISQHRLPPGKECPFETDIHIPLVIRGPGIPAGRRADVVSSHSDLTPTILKIAGSDRSDLDGRPIPLDEQSLEAPELGEHVNVEYWGRALPEGKYGWLGDNYPGVDGGPHNNTYKALRVVGEGYNILYTVWCTGEREFYDLSRDPDEMSNLLHETGVHLQAEYTLSGRPFMHVLNRLDSLLMVLKSCKAETCREPWKSLHPNTKVKTLSHALDLKFDDFYAEQPKVSFSSCQMGYLRHEEGPQDVNVWSDGRAFQPVKLNGQQATFDYGGHWTWWT</sequence>
<dbReference type="GO" id="GO:0005539">
    <property type="term" value="F:glycosaminoglycan binding"/>
    <property type="evidence" value="ECO:0007669"/>
    <property type="project" value="TreeGrafter"/>
</dbReference>
<evidence type="ECO:0000259" key="7">
    <source>
        <dbReference type="Pfam" id="PF00884"/>
    </source>
</evidence>
<keyword evidence="3" id="KW-0378">Hydrolase</keyword>
<evidence type="ECO:0000256" key="5">
    <source>
        <dbReference type="SAM" id="MobiDB-lite"/>
    </source>
</evidence>
<dbReference type="GO" id="GO:0008449">
    <property type="term" value="F:N-acetylglucosamine-6-sulfatase activity"/>
    <property type="evidence" value="ECO:0007669"/>
    <property type="project" value="TreeGrafter"/>
</dbReference>
<accession>A0AAQ3RB98</accession>
<feature type="region of interest" description="Disordered" evidence="5">
    <location>
        <begin position="468"/>
        <end position="491"/>
    </location>
</feature>
<keyword evidence="6" id="KW-0812">Transmembrane</keyword>
<keyword evidence="2" id="KW-0732">Signal</keyword>
<dbReference type="FunFam" id="3.40.720.10:FF:000051">
    <property type="entry name" value="Arylsulfatase"/>
    <property type="match status" value="1"/>
</dbReference>
<feature type="compositionally biased region" description="Polar residues" evidence="5">
    <location>
        <begin position="21"/>
        <end position="31"/>
    </location>
</feature>
<dbReference type="InterPro" id="IPR017850">
    <property type="entry name" value="Alkaline_phosphatase_core_sf"/>
</dbReference>
<keyword evidence="6" id="KW-0472">Membrane</keyword>
<evidence type="ECO:0000256" key="6">
    <source>
        <dbReference type="SAM" id="Phobius"/>
    </source>
</evidence>
<dbReference type="PANTHER" id="PTHR43108">
    <property type="entry name" value="N-ACETYLGLUCOSAMINE-6-SULFATASE FAMILY MEMBER"/>
    <property type="match status" value="1"/>
</dbReference>
<dbReference type="PANTHER" id="PTHR43108:SF8">
    <property type="entry name" value="SD21168P"/>
    <property type="match status" value="1"/>
</dbReference>
<dbReference type="Gene3D" id="3.40.720.10">
    <property type="entry name" value="Alkaline Phosphatase, subunit A"/>
    <property type="match status" value="1"/>
</dbReference>
<dbReference type="Proteomes" id="UP001303373">
    <property type="component" value="Chromosome 7"/>
</dbReference>
<proteinExistence type="inferred from homology"/>
<evidence type="ECO:0000256" key="2">
    <source>
        <dbReference type="ARBA" id="ARBA00022729"/>
    </source>
</evidence>
<dbReference type="AlphaFoldDB" id="A0AAQ3RB98"/>
<feature type="transmembrane region" description="Helical" evidence="6">
    <location>
        <begin position="267"/>
        <end position="287"/>
    </location>
</feature>
<dbReference type="PROSITE" id="PS00523">
    <property type="entry name" value="SULFATASE_1"/>
    <property type="match status" value="1"/>
</dbReference>
<reference evidence="8 9" key="1">
    <citation type="submission" date="2023-11" db="EMBL/GenBank/DDBJ databases">
        <title>An acidophilic fungus is an integral part of prey digestion in a carnivorous sundew plant.</title>
        <authorList>
            <person name="Tsai I.J."/>
        </authorList>
    </citation>
    <scope>NUCLEOTIDE SEQUENCE [LARGE SCALE GENOMIC DNA]</scope>
    <source>
        <strain evidence="8">169a</strain>
    </source>
</reference>
<evidence type="ECO:0000256" key="1">
    <source>
        <dbReference type="ARBA" id="ARBA00008779"/>
    </source>
</evidence>
<dbReference type="InterPro" id="IPR000917">
    <property type="entry name" value="Sulfatase_N"/>
</dbReference>
<keyword evidence="6" id="KW-1133">Transmembrane helix</keyword>
<feature type="domain" description="Sulfatase N-terminal" evidence="7">
    <location>
        <begin position="523"/>
        <end position="868"/>
    </location>
</feature>
<keyword evidence="9" id="KW-1185">Reference proteome</keyword>
<dbReference type="CDD" id="cd16147">
    <property type="entry name" value="G6S"/>
    <property type="match status" value="1"/>
</dbReference>
<dbReference type="Pfam" id="PF00884">
    <property type="entry name" value="Sulfatase"/>
    <property type="match status" value="1"/>
</dbReference>
<organism evidence="8 9">
    <name type="scientific">Acrodontium crateriforme</name>
    <dbReference type="NCBI Taxonomy" id="150365"/>
    <lineage>
        <taxon>Eukaryota</taxon>
        <taxon>Fungi</taxon>
        <taxon>Dikarya</taxon>
        <taxon>Ascomycota</taxon>
        <taxon>Pezizomycotina</taxon>
        <taxon>Dothideomycetes</taxon>
        <taxon>Dothideomycetidae</taxon>
        <taxon>Mycosphaerellales</taxon>
        <taxon>Teratosphaeriaceae</taxon>
        <taxon>Acrodontium</taxon>
    </lineage>
</organism>
<comment type="similarity">
    <text evidence="1">Belongs to the sulfatase family.</text>
</comment>
<keyword evidence="4" id="KW-0325">Glycoprotein</keyword>
<name>A0AAQ3RB98_9PEZI</name>
<gene>
    <name evidence="8" type="ORF">R9X50_00512100</name>
</gene>
<feature type="region of interest" description="Disordered" evidence="5">
    <location>
        <begin position="1"/>
        <end position="38"/>
    </location>
</feature>
<evidence type="ECO:0000256" key="3">
    <source>
        <dbReference type="ARBA" id="ARBA00022801"/>
    </source>
</evidence>